<name>A0A1L3KIQ1_9VIRU</name>
<accession>A0A1L3KIQ1</accession>
<dbReference type="EMBL" id="KX883584">
    <property type="protein sequence ID" value="APG77216.1"/>
    <property type="molecule type" value="Genomic_RNA"/>
</dbReference>
<dbReference type="InterPro" id="IPR015954">
    <property type="entry name" value="Phage_RNA-type_capsid"/>
</dbReference>
<reference evidence="1" key="1">
    <citation type="journal article" date="2016" name="Nature">
        <title>Redefining the invertebrate RNA virosphere.</title>
        <authorList>
            <person name="Shi M."/>
            <person name="Lin X.D."/>
            <person name="Tian J.H."/>
            <person name="Chen L.J."/>
            <person name="Chen X."/>
            <person name="Li C.X."/>
            <person name="Qin X.C."/>
            <person name="Li J."/>
            <person name="Cao J.P."/>
            <person name="Eden J.S."/>
            <person name="Buchmann J."/>
            <person name="Wang W."/>
            <person name="Xu J."/>
            <person name="Holmes E.C."/>
            <person name="Zhang Y.Z."/>
        </authorList>
    </citation>
    <scope>NUCLEOTIDE SEQUENCE</scope>
    <source>
        <strain evidence="1">WHCC54021</strain>
    </source>
</reference>
<dbReference type="Gene3D" id="3.30.380.10">
    <property type="entry name" value="MS2 Viral Coat Protein"/>
    <property type="match status" value="1"/>
</dbReference>
<evidence type="ECO:0000313" key="1">
    <source>
        <dbReference type="EMBL" id="APG77216.1"/>
    </source>
</evidence>
<proteinExistence type="predicted"/>
<protein>
    <submittedName>
        <fullName evidence="1">Uncharacterized protein</fullName>
    </submittedName>
</protein>
<sequence>MANVAPVTINDGKATPVAHVFNPVENRNGRLVHEDRTVSTSFIGAWKLTHQLVRPTGPAKAANRNLHLTVRVEAPVLETLGTADSGLTPPPTIAYRLVGEASFTISERASKIERKDIRTLLANALIAAPAVAMVDDLESFW</sequence>
<organism evidence="1">
    <name type="scientific">Hubei levi-like virus 13</name>
    <dbReference type="NCBI Taxonomy" id="1922912"/>
    <lineage>
        <taxon>Viruses</taxon>
        <taxon>Riboviria</taxon>
    </lineage>
</organism>